<dbReference type="EMBL" id="CM042044">
    <property type="protein sequence ID" value="KAI3686721.1"/>
    <property type="molecule type" value="Genomic_DNA"/>
</dbReference>
<proteinExistence type="predicted"/>
<reference evidence="1 2" key="2">
    <citation type="journal article" date="2022" name="Mol. Ecol. Resour.">
        <title>The genomes of chicory, endive, great burdock and yacon provide insights into Asteraceae paleo-polyploidization history and plant inulin production.</title>
        <authorList>
            <person name="Fan W."/>
            <person name="Wang S."/>
            <person name="Wang H."/>
            <person name="Wang A."/>
            <person name="Jiang F."/>
            <person name="Liu H."/>
            <person name="Zhao H."/>
            <person name="Xu D."/>
            <person name="Zhang Y."/>
        </authorList>
    </citation>
    <scope>NUCLEOTIDE SEQUENCE [LARGE SCALE GENOMIC DNA]</scope>
    <source>
        <strain evidence="2">cv. Yunnan</strain>
        <tissue evidence="1">Leaves</tissue>
    </source>
</reference>
<evidence type="ECO:0000313" key="2">
    <source>
        <dbReference type="Proteomes" id="UP001056120"/>
    </source>
</evidence>
<protein>
    <submittedName>
        <fullName evidence="1">Uncharacterized protein</fullName>
    </submittedName>
</protein>
<sequence>MREGARRLSDPNFSFKFSDTDEDFSERHSDFSGNEPHGSPMMKSPWNPDTQWSMASLDDSSCPRNGLVGSLVREEGHIYSLAASGDLLYTGSDSKNIRVWKDMTEFSAFKSNSGLVKAIIISGEKIFTGHHDGRVRVWKASSKNPTHYHRVGTFPSVYGIFKCSMKPKNYGTPQRRHTAVWIKHCDVISCLSLNQEVGLLYSGSWDRTFKVWKMSTWKCIESVKAHDDAVNSVISTVEGFVFTGSADGSVKVWKREEKGKKSLKHIFVKTLLNQESAVTALAVSKNGSFVYCGTSDGIVNFWEREKQLAHGGVLNGHKLAVLCLSAAGSLVFSGSADKMICVWKREGVVHTCMSVLTGHSGPVKCLAVVGEMETTTARRWKVYSGSLDKSIKVWSVSELAPVMIQTMTHVTQTGNQIRSAKY</sequence>
<keyword evidence="2" id="KW-1185">Reference proteome</keyword>
<name>A0ACB8YMM4_9ASTR</name>
<gene>
    <name evidence="1" type="ORF">L1987_80405</name>
</gene>
<reference evidence="2" key="1">
    <citation type="journal article" date="2022" name="Mol. Ecol. Resour.">
        <title>The genomes of chicory, endive, great burdock and yacon provide insights into Asteraceae palaeo-polyploidization history and plant inulin production.</title>
        <authorList>
            <person name="Fan W."/>
            <person name="Wang S."/>
            <person name="Wang H."/>
            <person name="Wang A."/>
            <person name="Jiang F."/>
            <person name="Liu H."/>
            <person name="Zhao H."/>
            <person name="Xu D."/>
            <person name="Zhang Y."/>
        </authorList>
    </citation>
    <scope>NUCLEOTIDE SEQUENCE [LARGE SCALE GENOMIC DNA]</scope>
    <source>
        <strain evidence="2">cv. Yunnan</strain>
    </source>
</reference>
<accession>A0ACB8YMM4</accession>
<organism evidence="1 2">
    <name type="scientific">Smallanthus sonchifolius</name>
    <dbReference type="NCBI Taxonomy" id="185202"/>
    <lineage>
        <taxon>Eukaryota</taxon>
        <taxon>Viridiplantae</taxon>
        <taxon>Streptophyta</taxon>
        <taxon>Embryophyta</taxon>
        <taxon>Tracheophyta</taxon>
        <taxon>Spermatophyta</taxon>
        <taxon>Magnoliopsida</taxon>
        <taxon>eudicotyledons</taxon>
        <taxon>Gunneridae</taxon>
        <taxon>Pentapetalae</taxon>
        <taxon>asterids</taxon>
        <taxon>campanulids</taxon>
        <taxon>Asterales</taxon>
        <taxon>Asteraceae</taxon>
        <taxon>Asteroideae</taxon>
        <taxon>Heliantheae alliance</taxon>
        <taxon>Millerieae</taxon>
        <taxon>Smallanthus</taxon>
    </lineage>
</organism>
<dbReference type="Proteomes" id="UP001056120">
    <property type="component" value="Linkage Group LG27"/>
</dbReference>
<comment type="caution">
    <text evidence="1">The sequence shown here is derived from an EMBL/GenBank/DDBJ whole genome shotgun (WGS) entry which is preliminary data.</text>
</comment>
<evidence type="ECO:0000313" key="1">
    <source>
        <dbReference type="EMBL" id="KAI3686721.1"/>
    </source>
</evidence>